<proteinExistence type="inferred from homology"/>
<reference evidence="11 12" key="1">
    <citation type="submission" date="2024-03" db="EMBL/GenBank/DDBJ databases">
        <title>Adaptation during the transition from Ophiocordyceps entomopathogen to insect associate is accompanied by gene loss and intensified selection.</title>
        <authorList>
            <person name="Ward C.M."/>
            <person name="Onetto C.A."/>
            <person name="Borneman A.R."/>
        </authorList>
    </citation>
    <scope>NUCLEOTIDE SEQUENCE [LARGE SCALE GENOMIC DNA]</scope>
    <source>
        <strain evidence="11">AWRI1</strain>
        <tissue evidence="11">Single Adult Female</tissue>
    </source>
</reference>
<evidence type="ECO:0000256" key="7">
    <source>
        <dbReference type="ARBA" id="ARBA00022989"/>
    </source>
</evidence>
<keyword evidence="7" id="KW-1133">Transmembrane helix</keyword>
<evidence type="ECO:0000256" key="4">
    <source>
        <dbReference type="ARBA" id="ARBA00022679"/>
    </source>
</evidence>
<evidence type="ECO:0000256" key="5">
    <source>
        <dbReference type="ARBA" id="ARBA00022692"/>
    </source>
</evidence>
<evidence type="ECO:0000256" key="8">
    <source>
        <dbReference type="ARBA" id="ARBA00023098"/>
    </source>
</evidence>
<accession>A0AAN9XYT4</accession>
<evidence type="ECO:0000256" key="1">
    <source>
        <dbReference type="ARBA" id="ARBA00004477"/>
    </source>
</evidence>
<comment type="caution">
    <text evidence="11">The sequence shown here is derived from an EMBL/GenBank/DDBJ whole genome shotgun (WGS) entry which is preliminary data.</text>
</comment>
<keyword evidence="9" id="KW-0472">Membrane</keyword>
<dbReference type="PANTHER" id="PTHR12317">
    <property type="entry name" value="DIACYLGLYCEROL O-ACYLTRANSFERASE"/>
    <property type="match status" value="1"/>
</dbReference>
<evidence type="ECO:0000313" key="12">
    <source>
        <dbReference type="Proteomes" id="UP001367676"/>
    </source>
</evidence>
<evidence type="ECO:0000256" key="10">
    <source>
        <dbReference type="ARBA" id="ARBA00023315"/>
    </source>
</evidence>
<evidence type="ECO:0000256" key="2">
    <source>
        <dbReference type="ARBA" id="ARBA00005420"/>
    </source>
</evidence>
<evidence type="ECO:0000256" key="6">
    <source>
        <dbReference type="ARBA" id="ARBA00022824"/>
    </source>
</evidence>
<keyword evidence="12" id="KW-1185">Reference proteome</keyword>
<keyword evidence="6" id="KW-0256">Endoplasmic reticulum</keyword>
<sequence length="117" mass="13223">MAASAVTNFLVNDDNLNELFPGIDFRFVTLNGNVFMPIVREHILPLVGEPIEVPKVENPSQELIDEYHEKFFSALATLFEKYKEEYDIHGKESELSAPVVENDALELQAKYHRSAAG</sequence>
<gene>
    <name evidence="11" type="ORF">V9T40_010744</name>
</gene>
<dbReference type="GO" id="GO:0005789">
    <property type="term" value="C:endoplasmic reticulum membrane"/>
    <property type="evidence" value="ECO:0007669"/>
    <property type="project" value="UniProtKB-SubCell"/>
</dbReference>
<keyword evidence="10" id="KW-0012">Acyltransferase</keyword>
<evidence type="ECO:0000256" key="3">
    <source>
        <dbReference type="ARBA" id="ARBA00022516"/>
    </source>
</evidence>
<dbReference type="InterPro" id="IPR007130">
    <property type="entry name" value="DAGAT"/>
</dbReference>
<comment type="similarity">
    <text evidence="2">Belongs to the diacylglycerol acyltransferase family.</text>
</comment>
<evidence type="ECO:0000256" key="9">
    <source>
        <dbReference type="ARBA" id="ARBA00023136"/>
    </source>
</evidence>
<dbReference type="EMBL" id="JBBCAQ010000037">
    <property type="protein sequence ID" value="KAK7573553.1"/>
    <property type="molecule type" value="Genomic_DNA"/>
</dbReference>
<keyword evidence="5" id="KW-0812">Transmembrane</keyword>
<dbReference type="GO" id="GO:0008374">
    <property type="term" value="F:O-acyltransferase activity"/>
    <property type="evidence" value="ECO:0007669"/>
    <property type="project" value="InterPro"/>
</dbReference>
<dbReference type="Pfam" id="PF03982">
    <property type="entry name" value="DAGAT"/>
    <property type="match status" value="1"/>
</dbReference>
<name>A0AAN9XYT4_9HEMI</name>
<comment type="subcellular location">
    <subcellularLocation>
        <location evidence="1">Endoplasmic reticulum membrane</location>
        <topology evidence="1">Multi-pass membrane protein</topology>
    </subcellularLocation>
</comment>
<organism evidence="11 12">
    <name type="scientific">Parthenolecanium corni</name>
    <dbReference type="NCBI Taxonomy" id="536013"/>
    <lineage>
        <taxon>Eukaryota</taxon>
        <taxon>Metazoa</taxon>
        <taxon>Ecdysozoa</taxon>
        <taxon>Arthropoda</taxon>
        <taxon>Hexapoda</taxon>
        <taxon>Insecta</taxon>
        <taxon>Pterygota</taxon>
        <taxon>Neoptera</taxon>
        <taxon>Paraneoptera</taxon>
        <taxon>Hemiptera</taxon>
        <taxon>Sternorrhyncha</taxon>
        <taxon>Coccoidea</taxon>
        <taxon>Coccidae</taxon>
        <taxon>Parthenolecanium</taxon>
    </lineage>
</organism>
<keyword evidence="3" id="KW-0444">Lipid biosynthesis</keyword>
<keyword evidence="4" id="KW-0808">Transferase</keyword>
<keyword evidence="8" id="KW-0443">Lipid metabolism</keyword>
<protein>
    <submittedName>
        <fullName evidence="11">Uncharacterized protein</fullName>
    </submittedName>
</protein>
<evidence type="ECO:0000313" key="11">
    <source>
        <dbReference type="EMBL" id="KAK7573553.1"/>
    </source>
</evidence>
<dbReference type="AlphaFoldDB" id="A0AAN9XYT4"/>
<dbReference type="GO" id="GO:0006629">
    <property type="term" value="P:lipid metabolic process"/>
    <property type="evidence" value="ECO:0007669"/>
    <property type="project" value="UniProtKB-KW"/>
</dbReference>
<dbReference type="Proteomes" id="UP001367676">
    <property type="component" value="Unassembled WGS sequence"/>
</dbReference>